<protein>
    <recommendedName>
        <fullName evidence="2">Tip attachment protein J domain-containing protein</fullName>
    </recommendedName>
</protein>
<dbReference type="SUPFAM" id="SSF49265">
    <property type="entry name" value="Fibronectin type III"/>
    <property type="match status" value="1"/>
</dbReference>
<dbReference type="EMBL" id="UINC01217286">
    <property type="protein sequence ID" value="SVE43818.1"/>
    <property type="molecule type" value="Genomic_DNA"/>
</dbReference>
<feature type="non-terminal residue" evidence="1">
    <location>
        <position position="1"/>
    </location>
</feature>
<dbReference type="InterPro" id="IPR003961">
    <property type="entry name" value="FN3_dom"/>
</dbReference>
<evidence type="ECO:0000313" key="1">
    <source>
        <dbReference type="EMBL" id="SVE43818.1"/>
    </source>
</evidence>
<sequence length="235" mass="25905">NYQADEVQWPEVDDSGYTSADQHATMKTADGGFLQEGRFDFPTITSPYQALELAEVICRRSRNNLNVALRCDATGLDLMVGEIVNITHATPAFSAKTFRVQGMQVNADLTTELQLTEYQAAFYTWATKTQAAVIPDTTLPDPYSVLAPASVTLTDELIEYSDGVVLTRLNIVVGASTDKFRQYYQVETKKTSESNYKVLTKGVSAVLNYQQLNVIDGEEYSVRVKCINSIGVSSA</sequence>
<evidence type="ECO:0008006" key="2">
    <source>
        <dbReference type="Google" id="ProtNLM"/>
    </source>
</evidence>
<gene>
    <name evidence="1" type="ORF">METZ01_LOCUS496672</name>
</gene>
<dbReference type="CDD" id="cd00063">
    <property type="entry name" value="FN3"/>
    <property type="match status" value="1"/>
</dbReference>
<reference evidence="1" key="1">
    <citation type="submission" date="2018-05" db="EMBL/GenBank/DDBJ databases">
        <authorList>
            <person name="Lanie J.A."/>
            <person name="Ng W.-L."/>
            <person name="Kazmierczak K.M."/>
            <person name="Andrzejewski T.M."/>
            <person name="Davidsen T.M."/>
            <person name="Wayne K.J."/>
            <person name="Tettelin H."/>
            <person name="Glass J.I."/>
            <person name="Rusch D."/>
            <person name="Podicherti R."/>
            <person name="Tsui H.-C.T."/>
            <person name="Winkler M.E."/>
        </authorList>
    </citation>
    <scope>NUCLEOTIDE SEQUENCE</scope>
</reference>
<organism evidence="1">
    <name type="scientific">marine metagenome</name>
    <dbReference type="NCBI Taxonomy" id="408172"/>
    <lineage>
        <taxon>unclassified sequences</taxon>
        <taxon>metagenomes</taxon>
        <taxon>ecological metagenomes</taxon>
    </lineage>
</organism>
<proteinExistence type="predicted"/>
<accession>A0A383DIX8</accession>
<dbReference type="AlphaFoldDB" id="A0A383DIX8"/>
<feature type="non-terminal residue" evidence="1">
    <location>
        <position position="235"/>
    </location>
</feature>
<dbReference type="InterPro" id="IPR036116">
    <property type="entry name" value="FN3_sf"/>
</dbReference>
<name>A0A383DIX8_9ZZZZ</name>